<reference evidence="1 2" key="1">
    <citation type="submission" date="2008-10" db="EMBL/GenBank/DDBJ databases">
        <title>Draft genome sequence of Bacteroides dorei (DSM 17855).</title>
        <authorList>
            <person name="Sudarsanam P."/>
            <person name="Ley R."/>
            <person name="Guruge J."/>
            <person name="Turnbaugh P.J."/>
            <person name="Mahowald M."/>
            <person name="Liep D."/>
            <person name="Gordon J."/>
        </authorList>
    </citation>
    <scope>NUCLEOTIDE SEQUENCE [LARGE SCALE GENOMIC DNA]</scope>
    <source>
        <strain evidence="1 2">DSM 17855</strain>
    </source>
</reference>
<dbReference type="Proteomes" id="UP000004849">
    <property type="component" value="Unassembled WGS sequence"/>
</dbReference>
<protein>
    <submittedName>
        <fullName evidence="1">Uncharacterized protein</fullName>
    </submittedName>
</protein>
<accession>B6VW86</accession>
<dbReference type="HOGENOM" id="CLU_3004407_0_0_10"/>
<reference evidence="1 2" key="2">
    <citation type="submission" date="2008-10" db="EMBL/GenBank/DDBJ databases">
        <authorList>
            <person name="Fulton L."/>
            <person name="Clifton S."/>
            <person name="Fulton B."/>
            <person name="Xu J."/>
            <person name="Minx P."/>
            <person name="Pepin K.H."/>
            <person name="Johnson M."/>
            <person name="Thiruvilangam P."/>
            <person name="Bhonagiri V."/>
            <person name="Nash W.E."/>
            <person name="Mardis E.R."/>
            <person name="Wilson R.K."/>
        </authorList>
    </citation>
    <scope>NUCLEOTIDE SEQUENCE [LARGE SCALE GENOMIC DNA]</scope>
    <source>
        <strain evidence="1 2">DSM 17855</strain>
    </source>
</reference>
<gene>
    <name evidence="1" type="ORF">BACDOR_01579</name>
</gene>
<name>B6VW86_9BACT</name>
<evidence type="ECO:0000313" key="1">
    <source>
        <dbReference type="EMBL" id="EEB26048.1"/>
    </source>
</evidence>
<dbReference type="EMBL" id="ABWZ01000029">
    <property type="protein sequence ID" value="EEB26048.1"/>
    <property type="molecule type" value="Genomic_DNA"/>
</dbReference>
<evidence type="ECO:0000313" key="2">
    <source>
        <dbReference type="Proteomes" id="UP000004849"/>
    </source>
</evidence>
<sequence>MKKRTLFVKLCGKFTIKRFLDLGISPAQLPLNKRPFVLLLLKAKWIWTIISILFPV</sequence>
<dbReference type="AlphaFoldDB" id="B6VW86"/>
<proteinExistence type="predicted"/>
<organism evidence="1 2">
    <name type="scientific">Phocaeicola dorei DSM 17855</name>
    <dbReference type="NCBI Taxonomy" id="483217"/>
    <lineage>
        <taxon>Bacteria</taxon>
        <taxon>Pseudomonadati</taxon>
        <taxon>Bacteroidota</taxon>
        <taxon>Bacteroidia</taxon>
        <taxon>Bacteroidales</taxon>
        <taxon>Bacteroidaceae</taxon>
        <taxon>Phocaeicola</taxon>
    </lineage>
</organism>